<gene>
    <name evidence="4" type="ORF">Raf01_35430</name>
</gene>
<comment type="caution">
    <text evidence="4">The sequence shown here is derived from an EMBL/GenBank/DDBJ whole genome shotgun (WGS) entry which is preliminary data.</text>
</comment>
<dbReference type="PRINTS" id="PR00080">
    <property type="entry name" value="SDRFAMILY"/>
</dbReference>
<reference evidence="4" key="1">
    <citation type="submission" date="2021-01" db="EMBL/GenBank/DDBJ databases">
        <title>Whole genome shotgun sequence of Rugosimonospora africana NBRC 104875.</title>
        <authorList>
            <person name="Komaki H."/>
            <person name="Tamura T."/>
        </authorList>
    </citation>
    <scope>NUCLEOTIDE SEQUENCE</scope>
    <source>
        <strain evidence="4">NBRC 104875</strain>
    </source>
</reference>
<evidence type="ECO:0000313" key="5">
    <source>
        <dbReference type="Proteomes" id="UP000642748"/>
    </source>
</evidence>
<organism evidence="4 5">
    <name type="scientific">Rugosimonospora africana</name>
    <dbReference type="NCBI Taxonomy" id="556532"/>
    <lineage>
        <taxon>Bacteria</taxon>
        <taxon>Bacillati</taxon>
        <taxon>Actinomycetota</taxon>
        <taxon>Actinomycetes</taxon>
        <taxon>Micromonosporales</taxon>
        <taxon>Micromonosporaceae</taxon>
        <taxon>Rugosimonospora</taxon>
    </lineage>
</organism>
<proteinExistence type="inferred from homology"/>
<dbReference type="InterPro" id="IPR002347">
    <property type="entry name" value="SDR_fam"/>
</dbReference>
<evidence type="ECO:0000313" key="4">
    <source>
        <dbReference type="EMBL" id="GIH15371.1"/>
    </source>
</evidence>
<evidence type="ECO:0000256" key="3">
    <source>
        <dbReference type="RuleBase" id="RU000363"/>
    </source>
</evidence>
<dbReference type="RefSeq" id="WP_203919005.1">
    <property type="nucleotide sequence ID" value="NZ_BONZ01000033.1"/>
</dbReference>
<evidence type="ECO:0000256" key="2">
    <source>
        <dbReference type="ARBA" id="ARBA00023002"/>
    </source>
</evidence>
<dbReference type="PANTHER" id="PTHR24320">
    <property type="entry name" value="RETINOL DEHYDROGENASE"/>
    <property type="match status" value="1"/>
</dbReference>
<name>A0A8J3VRB3_9ACTN</name>
<dbReference type="EMBL" id="BONZ01000033">
    <property type="protein sequence ID" value="GIH15371.1"/>
    <property type="molecule type" value="Genomic_DNA"/>
</dbReference>
<dbReference type="Pfam" id="PF00106">
    <property type="entry name" value="adh_short"/>
    <property type="match status" value="1"/>
</dbReference>
<sequence>MLTHARTRRVALVTGATHGIGYQVARGLAEDGATVIVHARTHEDAYLAMSGLLESGVDPLLFRSEVADFTRLSDVRALAARIISEHGRVDLLVNNAAVIGDTRRVVTGDGYESTFQVNYLAHYLLTRLLWRSLRDAPHGRVVSVSSAVHRGAHVGWGESDRSTRHAPVAAYAQSKLALTMLTQAVATRASGGMTAVSVHPGVIATGTMRRVYGTYGAPVADGAEAVLRLCAASSAVRNGGYYEGRMLAMPSALAQDPGSVDRLWRLSARMAHFAGDPAEQAATTLASAR</sequence>
<comment type="similarity">
    <text evidence="1 3">Belongs to the short-chain dehydrogenases/reductases (SDR) family.</text>
</comment>
<keyword evidence="5" id="KW-1185">Reference proteome</keyword>
<dbReference type="InterPro" id="IPR036291">
    <property type="entry name" value="NAD(P)-bd_dom_sf"/>
</dbReference>
<dbReference type="Gene3D" id="3.40.50.720">
    <property type="entry name" value="NAD(P)-binding Rossmann-like Domain"/>
    <property type="match status" value="1"/>
</dbReference>
<dbReference type="GO" id="GO:0016491">
    <property type="term" value="F:oxidoreductase activity"/>
    <property type="evidence" value="ECO:0007669"/>
    <property type="project" value="UniProtKB-KW"/>
</dbReference>
<dbReference type="PRINTS" id="PR00081">
    <property type="entry name" value="GDHRDH"/>
</dbReference>
<dbReference type="Proteomes" id="UP000642748">
    <property type="component" value="Unassembled WGS sequence"/>
</dbReference>
<dbReference type="AlphaFoldDB" id="A0A8J3VRB3"/>
<dbReference type="PANTHER" id="PTHR24320:SF148">
    <property type="entry name" value="NAD(P)-BINDING ROSSMANN-FOLD SUPERFAMILY PROTEIN"/>
    <property type="match status" value="1"/>
</dbReference>
<protein>
    <submittedName>
        <fullName evidence="4">Dehydrogenase</fullName>
    </submittedName>
</protein>
<keyword evidence="2" id="KW-0560">Oxidoreductase</keyword>
<accession>A0A8J3VRB3</accession>
<dbReference type="SUPFAM" id="SSF51735">
    <property type="entry name" value="NAD(P)-binding Rossmann-fold domains"/>
    <property type="match status" value="1"/>
</dbReference>
<evidence type="ECO:0000256" key="1">
    <source>
        <dbReference type="ARBA" id="ARBA00006484"/>
    </source>
</evidence>